<dbReference type="AlphaFoldDB" id="B4I5P3"/>
<evidence type="ECO:0000313" key="3">
    <source>
        <dbReference type="Proteomes" id="UP000001292"/>
    </source>
</evidence>
<dbReference type="OMA" id="ADHEMQG"/>
<feature type="region of interest" description="Disordered" evidence="1">
    <location>
        <begin position="87"/>
        <end position="115"/>
    </location>
</feature>
<dbReference type="STRING" id="7238.B4I5P3"/>
<dbReference type="PhylomeDB" id="B4I5P3"/>
<gene>
    <name evidence="2" type="primary">Dsec\GM17311</name>
    <name evidence="2" type="ORF">Dsec_GM17311</name>
</gene>
<evidence type="ECO:0000313" key="2">
    <source>
        <dbReference type="EMBL" id="EDW55699.1"/>
    </source>
</evidence>
<organism evidence="3">
    <name type="scientific">Drosophila sechellia</name>
    <name type="common">Fruit fly</name>
    <dbReference type="NCBI Taxonomy" id="7238"/>
    <lineage>
        <taxon>Eukaryota</taxon>
        <taxon>Metazoa</taxon>
        <taxon>Ecdysozoa</taxon>
        <taxon>Arthropoda</taxon>
        <taxon>Hexapoda</taxon>
        <taxon>Insecta</taxon>
        <taxon>Pterygota</taxon>
        <taxon>Neoptera</taxon>
        <taxon>Endopterygota</taxon>
        <taxon>Diptera</taxon>
        <taxon>Brachycera</taxon>
        <taxon>Muscomorpha</taxon>
        <taxon>Ephydroidea</taxon>
        <taxon>Drosophilidae</taxon>
        <taxon>Drosophila</taxon>
        <taxon>Sophophora</taxon>
    </lineage>
</organism>
<reference evidence="2 3" key="1">
    <citation type="journal article" date="2007" name="Nature">
        <title>Evolution of genes and genomes on the Drosophila phylogeny.</title>
        <authorList>
            <consortium name="Drosophila 12 Genomes Consortium"/>
            <person name="Clark A.G."/>
            <person name="Eisen M.B."/>
            <person name="Smith D.R."/>
            <person name="Bergman C.M."/>
            <person name="Oliver B."/>
            <person name="Markow T.A."/>
            <person name="Kaufman T.C."/>
            <person name="Kellis M."/>
            <person name="Gelbart W."/>
            <person name="Iyer V.N."/>
            <person name="Pollard D.A."/>
            <person name="Sackton T.B."/>
            <person name="Larracuente A.M."/>
            <person name="Singh N.D."/>
            <person name="Abad J.P."/>
            <person name="Abt D.N."/>
            <person name="Adryan B."/>
            <person name="Aguade M."/>
            <person name="Akashi H."/>
            <person name="Anderson W.W."/>
            <person name="Aquadro C.F."/>
            <person name="Ardell D.H."/>
            <person name="Arguello R."/>
            <person name="Artieri C.G."/>
            <person name="Barbash D.A."/>
            <person name="Barker D."/>
            <person name="Barsanti P."/>
            <person name="Batterham P."/>
            <person name="Batzoglou S."/>
            <person name="Begun D."/>
            <person name="Bhutkar A."/>
            <person name="Blanco E."/>
            <person name="Bosak S.A."/>
            <person name="Bradley R.K."/>
            <person name="Brand A.D."/>
            <person name="Brent M.R."/>
            <person name="Brooks A.N."/>
            <person name="Brown R.H."/>
            <person name="Butlin R.K."/>
            <person name="Caggese C."/>
            <person name="Calvi B.R."/>
            <person name="Bernardo de Carvalho A."/>
            <person name="Caspi A."/>
            <person name="Castrezana S."/>
            <person name="Celniker S.E."/>
            <person name="Chang J.L."/>
            <person name="Chapple C."/>
            <person name="Chatterji S."/>
            <person name="Chinwalla A."/>
            <person name="Civetta A."/>
            <person name="Clifton S.W."/>
            <person name="Comeron J.M."/>
            <person name="Costello J.C."/>
            <person name="Coyne J.A."/>
            <person name="Daub J."/>
            <person name="David R.G."/>
            <person name="Delcher A.L."/>
            <person name="Delehaunty K."/>
            <person name="Do C.B."/>
            <person name="Ebling H."/>
            <person name="Edwards K."/>
            <person name="Eickbush T."/>
            <person name="Evans J.D."/>
            <person name="Filipski A."/>
            <person name="Findeiss S."/>
            <person name="Freyhult E."/>
            <person name="Fulton L."/>
            <person name="Fulton R."/>
            <person name="Garcia A.C."/>
            <person name="Gardiner A."/>
            <person name="Garfield D.A."/>
            <person name="Garvin B.E."/>
            <person name="Gibson G."/>
            <person name="Gilbert D."/>
            <person name="Gnerre S."/>
            <person name="Godfrey J."/>
            <person name="Good R."/>
            <person name="Gotea V."/>
            <person name="Gravely B."/>
            <person name="Greenberg A.J."/>
            <person name="Griffiths-Jones S."/>
            <person name="Gross S."/>
            <person name="Guigo R."/>
            <person name="Gustafson E.A."/>
            <person name="Haerty W."/>
            <person name="Hahn M.W."/>
            <person name="Halligan D.L."/>
            <person name="Halpern A.L."/>
            <person name="Halter G.M."/>
            <person name="Han M.V."/>
            <person name="Heger A."/>
            <person name="Hillier L."/>
            <person name="Hinrichs A.S."/>
            <person name="Holmes I."/>
            <person name="Hoskins R.A."/>
            <person name="Hubisz M.J."/>
            <person name="Hultmark D."/>
            <person name="Huntley M.A."/>
            <person name="Jaffe D.B."/>
            <person name="Jagadeeshan S."/>
            <person name="Jeck W.R."/>
            <person name="Johnson J."/>
            <person name="Jones C.D."/>
            <person name="Jordan W.C."/>
            <person name="Karpen G.H."/>
            <person name="Kataoka E."/>
            <person name="Keightley P.D."/>
            <person name="Kheradpour P."/>
            <person name="Kirkness E.F."/>
            <person name="Koerich L.B."/>
            <person name="Kristiansen K."/>
            <person name="Kudrna D."/>
            <person name="Kulathinal R.J."/>
            <person name="Kumar S."/>
            <person name="Kwok R."/>
            <person name="Lander E."/>
            <person name="Langley C.H."/>
            <person name="Lapoint R."/>
            <person name="Lazzaro B.P."/>
            <person name="Lee S.J."/>
            <person name="Levesque L."/>
            <person name="Li R."/>
            <person name="Lin C.F."/>
            <person name="Lin M.F."/>
            <person name="Lindblad-Toh K."/>
            <person name="Llopart A."/>
            <person name="Long M."/>
            <person name="Low L."/>
            <person name="Lozovsky E."/>
            <person name="Lu J."/>
            <person name="Luo M."/>
            <person name="Machado C.A."/>
            <person name="Makalowski W."/>
            <person name="Marzo M."/>
            <person name="Matsuda M."/>
            <person name="Matzkin L."/>
            <person name="McAllister B."/>
            <person name="McBride C.S."/>
            <person name="McKernan B."/>
            <person name="McKernan K."/>
            <person name="Mendez-Lago M."/>
            <person name="Minx P."/>
            <person name="Mollenhauer M.U."/>
            <person name="Montooth K."/>
            <person name="Mount S.M."/>
            <person name="Mu X."/>
            <person name="Myers E."/>
            <person name="Negre B."/>
            <person name="Newfeld S."/>
            <person name="Nielsen R."/>
            <person name="Noor M.A."/>
            <person name="O'Grady P."/>
            <person name="Pachter L."/>
            <person name="Papaceit M."/>
            <person name="Parisi M.J."/>
            <person name="Parisi M."/>
            <person name="Parts L."/>
            <person name="Pedersen J.S."/>
            <person name="Pesole G."/>
            <person name="Phillippy A.M."/>
            <person name="Ponting C.P."/>
            <person name="Pop M."/>
            <person name="Porcelli D."/>
            <person name="Powell J.R."/>
            <person name="Prohaska S."/>
            <person name="Pruitt K."/>
            <person name="Puig M."/>
            <person name="Quesneville H."/>
            <person name="Ram K.R."/>
            <person name="Rand D."/>
            <person name="Rasmussen M.D."/>
            <person name="Reed L.K."/>
            <person name="Reenan R."/>
            <person name="Reily A."/>
            <person name="Remington K.A."/>
            <person name="Rieger T.T."/>
            <person name="Ritchie M.G."/>
            <person name="Robin C."/>
            <person name="Rogers Y.H."/>
            <person name="Rohde C."/>
            <person name="Rozas J."/>
            <person name="Rubenfield M.J."/>
            <person name="Ruiz A."/>
            <person name="Russo S."/>
            <person name="Salzberg S.L."/>
            <person name="Sanchez-Gracia A."/>
            <person name="Saranga D.J."/>
            <person name="Sato H."/>
            <person name="Schaeffer S.W."/>
            <person name="Schatz M.C."/>
            <person name="Schlenke T."/>
            <person name="Schwartz R."/>
            <person name="Segarra C."/>
            <person name="Singh R.S."/>
            <person name="Sirot L."/>
            <person name="Sirota M."/>
            <person name="Sisneros N.B."/>
            <person name="Smith C.D."/>
            <person name="Smith T.F."/>
            <person name="Spieth J."/>
            <person name="Stage D.E."/>
            <person name="Stark A."/>
            <person name="Stephan W."/>
            <person name="Strausberg R.L."/>
            <person name="Strempel S."/>
            <person name="Sturgill D."/>
            <person name="Sutton G."/>
            <person name="Sutton G.G."/>
            <person name="Tao W."/>
            <person name="Teichmann S."/>
            <person name="Tobari Y.N."/>
            <person name="Tomimura Y."/>
            <person name="Tsolas J.M."/>
            <person name="Valente V.L."/>
            <person name="Venter E."/>
            <person name="Venter J.C."/>
            <person name="Vicario S."/>
            <person name="Vieira F.G."/>
            <person name="Vilella A.J."/>
            <person name="Villasante A."/>
            <person name="Walenz B."/>
            <person name="Wang J."/>
            <person name="Wasserman M."/>
            <person name="Watts T."/>
            <person name="Wilson D."/>
            <person name="Wilson R.K."/>
            <person name="Wing R.A."/>
            <person name="Wolfner M.F."/>
            <person name="Wong A."/>
            <person name="Wong G.K."/>
            <person name="Wu C.I."/>
            <person name="Wu G."/>
            <person name="Yamamoto D."/>
            <person name="Yang H.P."/>
            <person name="Yang S.P."/>
            <person name="Yorke J.A."/>
            <person name="Yoshida K."/>
            <person name="Zdobnov E."/>
            <person name="Zhang P."/>
            <person name="Zhang Y."/>
            <person name="Zimin A.V."/>
            <person name="Baldwin J."/>
            <person name="Abdouelleil A."/>
            <person name="Abdulkadir J."/>
            <person name="Abebe A."/>
            <person name="Abera B."/>
            <person name="Abreu J."/>
            <person name="Acer S.C."/>
            <person name="Aftuck L."/>
            <person name="Alexander A."/>
            <person name="An P."/>
            <person name="Anderson E."/>
            <person name="Anderson S."/>
            <person name="Arachi H."/>
            <person name="Azer M."/>
            <person name="Bachantsang P."/>
            <person name="Barry A."/>
            <person name="Bayul T."/>
            <person name="Berlin A."/>
            <person name="Bessette D."/>
            <person name="Bloom T."/>
            <person name="Blye J."/>
            <person name="Boguslavskiy L."/>
            <person name="Bonnet C."/>
            <person name="Boukhgalter B."/>
            <person name="Bourzgui I."/>
            <person name="Brown A."/>
            <person name="Cahill P."/>
            <person name="Channer S."/>
            <person name="Cheshatsang Y."/>
            <person name="Chuda L."/>
            <person name="Citroen M."/>
            <person name="Collymore A."/>
            <person name="Cooke P."/>
            <person name="Costello M."/>
            <person name="D'Aco K."/>
            <person name="Daza R."/>
            <person name="De Haan G."/>
            <person name="DeGray S."/>
            <person name="DeMaso C."/>
            <person name="Dhargay N."/>
            <person name="Dooley K."/>
            <person name="Dooley E."/>
            <person name="Doricent M."/>
            <person name="Dorje P."/>
            <person name="Dorjee K."/>
            <person name="Dupes A."/>
            <person name="Elong R."/>
            <person name="Falk J."/>
            <person name="Farina A."/>
            <person name="Faro S."/>
            <person name="Ferguson D."/>
            <person name="Fisher S."/>
            <person name="Foley C.D."/>
            <person name="Franke A."/>
            <person name="Friedrich D."/>
            <person name="Gadbois L."/>
            <person name="Gearin G."/>
            <person name="Gearin C.R."/>
            <person name="Giannoukos G."/>
            <person name="Goode T."/>
            <person name="Graham J."/>
            <person name="Grandbois E."/>
            <person name="Grewal S."/>
            <person name="Gyaltsen K."/>
            <person name="Hafez N."/>
            <person name="Hagos B."/>
            <person name="Hall J."/>
            <person name="Henson C."/>
            <person name="Hollinger A."/>
            <person name="Honan T."/>
            <person name="Huard M.D."/>
            <person name="Hughes L."/>
            <person name="Hurhula B."/>
            <person name="Husby M.E."/>
            <person name="Kamat A."/>
            <person name="Kanga B."/>
            <person name="Kashin S."/>
            <person name="Khazanovich D."/>
            <person name="Kisner P."/>
            <person name="Lance K."/>
            <person name="Lara M."/>
            <person name="Lee W."/>
            <person name="Lennon N."/>
            <person name="Letendre F."/>
            <person name="LeVine R."/>
            <person name="Lipovsky A."/>
            <person name="Liu X."/>
            <person name="Liu J."/>
            <person name="Liu S."/>
            <person name="Lokyitsang T."/>
            <person name="Lokyitsang Y."/>
            <person name="Lubonja R."/>
            <person name="Lui A."/>
            <person name="MacDonald P."/>
            <person name="Magnisalis V."/>
            <person name="Maru K."/>
            <person name="Matthews C."/>
            <person name="McCusker W."/>
            <person name="McDonough S."/>
            <person name="Mehta T."/>
            <person name="Meldrim J."/>
            <person name="Meneus L."/>
            <person name="Mihai O."/>
            <person name="Mihalev A."/>
            <person name="Mihova T."/>
            <person name="Mittelman R."/>
            <person name="Mlenga V."/>
            <person name="Montmayeur A."/>
            <person name="Mulrain L."/>
            <person name="Navidi A."/>
            <person name="Naylor J."/>
            <person name="Negash T."/>
            <person name="Nguyen T."/>
            <person name="Nguyen N."/>
            <person name="Nicol R."/>
            <person name="Norbu C."/>
            <person name="Norbu N."/>
            <person name="Novod N."/>
            <person name="O'Neill B."/>
            <person name="Osman S."/>
            <person name="Markiewicz E."/>
            <person name="Oyono O.L."/>
            <person name="Patti C."/>
            <person name="Phunkhang P."/>
            <person name="Pierre F."/>
            <person name="Priest M."/>
            <person name="Raghuraman S."/>
            <person name="Rege F."/>
            <person name="Reyes R."/>
            <person name="Rise C."/>
            <person name="Rogov P."/>
            <person name="Ross K."/>
            <person name="Ryan E."/>
            <person name="Settipalli S."/>
            <person name="Shea T."/>
            <person name="Sherpa N."/>
            <person name="Shi L."/>
            <person name="Shih D."/>
            <person name="Sparrow T."/>
            <person name="Spaulding J."/>
            <person name="Stalker J."/>
            <person name="Stange-Thomann N."/>
            <person name="Stavropoulos S."/>
            <person name="Stone C."/>
            <person name="Strader C."/>
            <person name="Tesfaye S."/>
            <person name="Thomson T."/>
            <person name="Thoulutsang Y."/>
            <person name="Thoulutsang D."/>
            <person name="Topham K."/>
            <person name="Topping I."/>
            <person name="Tsamla T."/>
            <person name="Vassiliev H."/>
            <person name="Vo A."/>
            <person name="Wangchuk T."/>
            <person name="Wangdi T."/>
            <person name="Weiand M."/>
            <person name="Wilkinson J."/>
            <person name="Wilson A."/>
            <person name="Yadav S."/>
            <person name="Young G."/>
            <person name="Yu Q."/>
            <person name="Zembek L."/>
            <person name="Zhong D."/>
            <person name="Zimmer A."/>
            <person name="Zwirko Z."/>
            <person name="Jaffe D.B."/>
            <person name="Alvarez P."/>
            <person name="Brockman W."/>
            <person name="Butler J."/>
            <person name="Chin C."/>
            <person name="Gnerre S."/>
            <person name="Grabherr M."/>
            <person name="Kleber M."/>
            <person name="Mauceli E."/>
            <person name="MacCallum I."/>
        </authorList>
    </citation>
    <scope>NUCLEOTIDE SEQUENCE [LARGE SCALE GENOMIC DNA]</scope>
    <source>
        <strain evidence="3">Rob3c / Tucson 14021-0248.25</strain>
    </source>
</reference>
<dbReference type="HOGENOM" id="CLU_165694_0_0_1"/>
<proteinExistence type="predicted"/>
<dbReference type="KEGG" id="dse:6614626"/>
<keyword evidence="3" id="KW-1185">Reference proteome</keyword>
<dbReference type="Proteomes" id="UP000001292">
    <property type="component" value="Unassembled WGS sequence"/>
</dbReference>
<name>B4I5P3_DROSE</name>
<dbReference type="EMBL" id="CH480822">
    <property type="protein sequence ID" value="EDW55699.1"/>
    <property type="molecule type" value="Genomic_DNA"/>
</dbReference>
<protein>
    <submittedName>
        <fullName evidence="2">GM17311</fullName>
    </submittedName>
</protein>
<evidence type="ECO:0000256" key="1">
    <source>
        <dbReference type="SAM" id="MobiDB-lite"/>
    </source>
</evidence>
<feature type="compositionally biased region" description="Polar residues" evidence="1">
    <location>
        <begin position="87"/>
        <end position="105"/>
    </location>
</feature>
<sequence>MCFNVLGVSNLLPDCSIANQVHLYSLLQQLQNQDRRPEEVSDELRDRYNVFRQVLPNYPAPEQPDDDLLIFVDELFLDQPIASTFTDIESSGGETCESSLDSDSGQIGIGMDRHH</sequence>
<accession>B4I5P3</accession>